<dbReference type="PANTHER" id="PTHR30582">
    <property type="entry name" value="L,D-TRANSPEPTIDASE"/>
    <property type="match status" value="1"/>
</dbReference>
<keyword evidence="5" id="KW-0012">Acyltransferase</keyword>
<evidence type="ECO:0000256" key="1">
    <source>
        <dbReference type="ARBA" id="ARBA00004752"/>
    </source>
</evidence>
<feature type="active site" description="Nucleophile" evidence="7">
    <location>
        <position position="201"/>
    </location>
</feature>
<gene>
    <name evidence="9" type="ORF">GCM10011575_07310</name>
</gene>
<dbReference type="InterPro" id="IPR005490">
    <property type="entry name" value="LD_TPept_cat_dom"/>
</dbReference>
<evidence type="ECO:0000256" key="5">
    <source>
        <dbReference type="ARBA" id="ARBA00023315"/>
    </source>
</evidence>
<keyword evidence="6 7" id="KW-0961">Cell wall biogenesis/degradation</keyword>
<comment type="caution">
    <text evidence="9">The sequence shown here is derived from an EMBL/GenBank/DDBJ whole genome shotgun (WGS) entry which is preliminary data.</text>
</comment>
<reference evidence="9" key="1">
    <citation type="journal article" date="2014" name="Int. J. Syst. Evol. Microbiol.">
        <title>Complete genome sequence of Corynebacterium casei LMG S-19264T (=DSM 44701T), isolated from a smear-ripened cheese.</title>
        <authorList>
            <consortium name="US DOE Joint Genome Institute (JGI-PGF)"/>
            <person name="Walter F."/>
            <person name="Albersmeier A."/>
            <person name="Kalinowski J."/>
            <person name="Ruckert C."/>
        </authorList>
    </citation>
    <scope>NUCLEOTIDE SEQUENCE</scope>
    <source>
        <strain evidence="9">CGMCC 4.7306</strain>
    </source>
</reference>
<dbReference type="InterPro" id="IPR050979">
    <property type="entry name" value="LD-transpeptidase"/>
</dbReference>
<accession>A0A917W0C7</accession>
<keyword evidence="3 7" id="KW-0133">Cell shape</keyword>
<proteinExistence type="predicted"/>
<keyword evidence="2" id="KW-0808">Transferase</keyword>
<comment type="pathway">
    <text evidence="1 7">Cell wall biogenesis; peptidoglycan biosynthesis.</text>
</comment>
<evidence type="ECO:0000259" key="8">
    <source>
        <dbReference type="PROSITE" id="PS52029"/>
    </source>
</evidence>
<dbReference type="SUPFAM" id="SSF141523">
    <property type="entry name" value="L,D-transpeptidase catalytic domain-like"/>
    <property type="match status" value="1"/>
</dbReference>
<keyword evidence="10" id="KW-1185">Reference proteome</keyword>
<dbReference type="GO" id="GO:0005576">
    <property type="term" value="C:extracellular region"/>
    <property type="evidence" value="ECO:0007669"/>
    <property type="project" value="TreeGrafter"/>
</dbReference>
<dbReference type="GO" id="GO:0016746">
    <property type="term" value="F:acyltransferase activity"/>
    <property type="evidence" value="ECO:0007669"/>
    <property type="project" value="UniProtKB-KW"/>
</dbReference>
<dbReference type="Proteomes" id="UP000613840">
    <property type="component" value="Unassembled WGS sequence"/>
</dbReference>
<dbReference type="PROSITE" id="PS52029">
    <property type="entry name" value="LD_TPASE"/>
    <property type="match status" value="1"/>
</dbReference>
<dbReference type="Gene3D" id="2.60.40.3710">
    <property type="match status" value="1"/>
</dbReference>
<evidence type="ECO:0000256" key="6">
    <source>
        <dbReference type="ARBA" id="ARBA00023316"/>
    </source>
</evidence>
<dbReference type="EMBL" id="BMMZ01000001">
    <property type="protein sequence ID" value="GGL51522.1"/>
    <property type="molecule type" value="Genomic_DNA"/>
</dbReference>
<name>A0A917W0C7_9ACTN</name>
<dbReference type="GO" id="GO:0071555">
    <property type="term" value="P:cell wall organization"/>
    <property type="evidence" value="ECO:0007669"/>
    <property type="project" value="UniProtKB-UniRule"/>
</dbReference>
<feature type="active site" description="Proton donor/acceptor" evidence="7">
    <location>
        <position position="184"/>
    </location>
</feature>
<sequence>MPSDGASVGVAMPIIVVFTDPVKTSARKGIEKAMKLTASTPVTGAWHWFGDRQVEFRPKDYWPAGDSVTLDAEFKHVKDGYGREGTHSYVHKFTIGGDFETKISVTHHTTKVYSDGKLLKTFPSDAGSPDFPSWDGTMAVSEKDPNEHMTSCSAGITCNKKSPNYYDGYYPWAVRLTWSGTFVHYSDGDPYPGHSYGSHGCVHLSLSDAKWYYNHIQIGDPVTITGSPRGDADPTNGYAAYNLSWSQWLQESGLGSIKTA</sequence>
<dbReference type="Pfam" id="PF03734">
    <property type="entry name" value="YkuD"/>
    <property type="match status" value="1"/>
</dbReference>
<evidence type="ECO:0000313" key="10">
    <source>
        <dbReference type="Proteomes" id="UP000613840"/>
    </source>
</evidence>
<dbReference type="GO" id="GO:0008360">
    <property type="term" value="P:regulation of cell shape"/>
    <property type="evidence" value="ECO:0007669"/>
    <property type="project" value="UniProtKB-UniRule"/>
</dbReference>
<dbReference type="AlphaFoldDB" id="A0A917W0C7"/>
<protein>
    <recommendedName>
        <fullName evidence="8">L,D-TPase catalytic domain-containing protein</fullName>
    </recommendedName>
</protein>
<dbReference type="GO" id="GO:0071972">
    <property type="term" value="F:peptidoglycan L,D-transpeptidase activity"/>
    <property type="evidence" value="ECO:0007669"/>
    <property type="project" value="TreeGrafter"/>
</dbReference>
<evidence type="ECO:0000256" key="3">
    <source>
        <dbReference type="ARBA" id="ARBA00022960"/>
    </source>
</evidence>
<dbReference type="PANTHER" id="PTHR30582:SF2">
    <property type="entry name" value="L,D-TRANSPEPTIDASE YCIB-RELATED"/>
    <property type="match status" value="1"/>
</dbReference>
<evidence type="ECO:0000256" key="2">
    <source>
        <dbReference type="ARBA" id="ARBA00022679"/>
    </source>
</evidence>
<dbReference type="CDD" id="cd13432">
    <property type="entry name" value="LDT_IgD_like_2"/>
    <property type="match status" value="1"/>
</dbReference>
<dbReference type="InterPro" id="IPR038063">
    <property type="entry name" value="Transpep_catalytic_dom"/>
</dbReference>
<feature type="domain" description="L,D-TPase catalytic" evidence="8">
    <location>
        <begin position="99"/>
        <end position="225"/>
    </location>
</feature>
<organism evidence="9 10">
    <name type="scientific">Microlunatus endophyticus</name>
    <dbReference type="NCBI Taxonomy" id="1716077"/>
    <lineage>
        <taxon>Bacteria</taxon>
        <taxon>Bacillati</taxon>
        <taxon>Actinomycetota</taxon>
        <taxon>Actinomycetes</taxon>
        <taxon>Propionibacteriales</taxon>
        <taxon>Propionibacteriaceae</taxon>
        <taxon>Microlunatus</taxon>
    </lineage>
</organism>
<reference evidence="9" key="2">
    <citation type="submission" date="2020-09" db="EMBL/GenBank/DDBJ databases">
        <authorList>
            <person name="Sun Q."/>
            <person name="Zhou Y."/>
        </authorList>
    </citation>
    <scope>NUCLEOTIDE SEQUENCE</scope>
    <source>
        <strain evidence="9">CGMCC 4.7306</strain>
    </source>
</reference>
<dbReference type="InterPro" id="IPR041280">
    <property type="entry name" value="Big_10"/>
</dbReference>
<evidence type="ECO:0000256" key="4">
    <source>
        <dbReference type="ARBA" id="ARBA00022984"/>
    </source>
</evidence>
<dbReference type="CDD" id="cd16913">
    <property type="entry name" value="YkuD_like"/>
    <property type="match status" value="1"/>
</dbReference>
<dbReference type="Pfam" id="PF17964">
    <property type="entry name" value="Big_10"/>
    <property type="match status" value="1"/>
</dbReference>
<evidence type="ECO:0000313" key="9">
    <source>
        <dbReference type="EMBL" id="GGL51522.1"/>
    </source>
</evidence>
<dbReference type="GO" id="GO:0018104">
    <property type="term" value="P:peptidoglycan-protein cross-linking"/>
    <property type="evidence" value="ECO:0007669"/>
    <property type="project" value="TreeGrafter"/>
</dbReference>
<dbReference type="Gene3D" id="2.40.440.10">
    <property type="entry name" value="L,D-transpeptidase catalytic domain-like"/>
    <property type="match status" value="1"/>
</dbReference>
<keyword evidence="4 7" id="KW-0573">Peptidoglycan synthesis</keyword>
<evidence type="ECO:0000256" key="7">
    <source>
        <dbReference type="PROSITE-ProRule" id="PRU01373"/>
    </source>
</evidence>